<evidence type="ECO:0000313" key="1">
    <source>
        <dbReference type="EMBL" id="KZV96945.1"/>
    </source>
</evidence>
<dbReference type="STRING" id="1314781.A0A165KVC2"/>
<accession>A0A165KVC2</accession>
<dbReference type="Proteomes" id="UP000077266">
    <property type="component" value="Unassembled WGS sequence"/>
</dbReference>
<organism evidence="1 2">
    <name type="scientific">Exidia glandulosa HHB12029</name>
    <dbReference type="NCBI Taxonomy" id="1314781"/>
    <lineage>
        <taxon>Eukaryota</taxon>
        <taxon>Fungi</taxon>
        <taxon>Dikarya</taxon>
        <taxon>Basidiomycota</taxon>
        <taxon>Agaricomycotina</taxon>
        <taxon>Agaricomycetes</taxon>
        <taxon>Auriculariales</taxon>
        <taxon>Exidiaceae</taxon>
        <taxon>Exidia</taxon>
    </lineage>
</organism>
<proteinExistence type="predicted"/>
<reference evidence="1 2" key="1">
    <citation type="journal article" date="2016" name="Mol. Biol. Evol.">
        <title>Comparative Genomics of Early-Diverging Mushroom-Forming Fungi Provides Insights into the Origins of Lignocellulose Decay Capabilities.</title>
        <authorList>
            <person name="Nagy L.G."/>
            <person name="Riley R."/>
            <person name="Tritt A."/>
            <person name="Adam C."/>
            <person name="Daum C."/>
            <person name="Floudas D."/>
            <person name="Sun H."/>
            <person name="Yadav J.S."/>
            <person name="Pangilinan J."/>
            <person name="Larsson K.H."/>
            <person name="Matsuura K."/>
            <person name="Barry K."/>
            <person name="Labutti K."/>
            <person name="Kuo R."/>
            <person name="Ohm R.A."/>
            <person name="Bhattacharya S.S."/>
            <person name="Shirouzu T."/>
            <person name="Yoshinaga Y."/>
            <person name="Martin F.M."/>
            <person name="Grigoriev I.V."/>
            <person name="Hibbett D.S."/>
        </authorList>
    </citation>
    <scope>NUCLEOTIDE SEQUENCE [LARGE SCALE GENOMIC DNA]</scope>
    <source>
        <strain evidence="1 2">HHB12029</strain>
    </source>
</reference>
<evidence type="ECO:0000313" key="2">
    <source>
        <dbReference type="Proteomes" id="UP000077266"/>
    </source>
</evidence>
<dbReference type="InParanoid" id="A0A165KVC2"/>
<keyword evidence="2" id="KW-1185">Reference proteome</keyword>
<gene>
    <name evidence="1" type="ORF">EXIGLDRAFT_642640</name>
</gene>
<dbReference type="AlphaFoldDB" id="A0A165KVC2"/>
<name>A0A165KVC2_EXIGL</name>
<dbReference type="OrthoDB" id="73076at2759"/>
<dbReference type="EMBL" id="KV425936">
    <property type="protein sequence ID" value="KZV96945.1"/>
    <property type="molecule type" value="Genomic_DNA"/>
</dbReference>
<protein>
    <submittedName>
        <fullName evidence="1">Uncharacterized protein</fullName>
    </submittedName>
</protein>
<feature type="non-terminal residue" evidence="1">
    <location>
        <position position="1"/>
    </location>
</feature>
<sequence>MPVDEKNDAMQFLEWHNGVFSKAEAAGLKILSYSCDGTAVELGVQKQITDTAAEHLSYVFDHPVHDQPCIEIRIPLSAQRIPTVMIQDSKHCRKDCRNTILSGARFLVIGNYTITYSQLRAIADEPHSPLKVRDVDSRLDRQDDFAAARTFGAATLAHIVKHHPEWRGLIVYLFVFGELIDAYQSRTMSNRTRVTIAFRSLFFLELWQAFLKKAGYSQAYGLAPETIKIIQTECYGIVGLVLAHRDHRSDPNLPLCPWMHSTEACEHNYGFARKILPNFTVMDYLLILFKIYLLTAAWYTSLRARAKDKTTASGYNHTYFDATKFDSRTAAECPTDKDIQSDIRVAYDQAANLMATLGVVARELELQSGALPSLSTLLERTGLDRLDPQDVPLDVPSDNTLLDNFFTGRHEDGILRAETEERLEELHRAHMSSMMLDAELVDSLPMPNDEDIARGRDWIRNIVQNVHTSPPPAPVDNTLDLSDFALLVSIREQHQSQEAVDAARKYADCDEDGADDDSLTEVVDMQKQREILEQRREIVKQVTAVLRDENEFVRDYKGAGSYAVSDRLRRWQASASAATEDQRAGNAANAALAATARAKKRDSARAKVYHPFSHIHPAVESANISAASPLVPDNYVFYWETNELYLGRVITFYSKGGGKSGRHGFITKATSPGQLSYVCVQAYEFAYSRHFRARFGACGTLGVYTFHQVPYHRLFFNLTTFHAPVVIDQEVRVPEPAMEVYTRARNSDTIRTAMAALNPRTKQGKRLEAGLDDSDEE</sequence>